<dbReference type="Proteomes" id="UP001057998">
    <property type="component" value="Chromosome 1"/>
</dbReference>
<dbReference type="Pfam" id="PF06185">
    <property type="entry name" value="YecM"/>
    <property type="match status" value="1"/>
</dbReference>
<protein>
    <submittedName>
        <fullName evidence="1">VOC family protein</fullName>
    </submittedName>
</protein>
<dbReference type="InterPro" id="IPR010393">
    <property type="entry name" value="DUF991_YecM-like"/>
</dbReference>
<dbReference type="RefSeq" id="WP_255389845.1">
    <property type="nucleotide sequence ID" value="NZ_CP101508.1"/>
</dbReference>
<keyword evidence="2" id="KW-1185">Reference proteome</keyword>
<proteinExistence type="predicted"/>
<accession>A0ABY5GIW7</accession>
<name>A0ABY5GIW7_9GAMM</name>
<evidence type="ECO:0000313" key="2">
    <source>
        <dbReference type="Proteomes" id="UP001057998"/>
    </source>
</evidence>
<sequence length="196" mass="21806">MQKLREAGLHPEQMLAQLPAFVARIEALAREMDLSLTAYQADHLALRVNDREIAEALHQAWLAYGEEWSRTMINGRPIVVIGFDQPLQVGPWQIEALELPYPGEKQYPQQGWEHIEFVIPSEAGTTDALKAALDETFPTLPWDELAAKGIKVKASSPAGEHERLPNPTYAFKKEGVCIKLHPCSLKAVIESEAGDS</sequence>
<organism evidence="1 2">
    <name type="scientific">Photobacterium atrarenae</name>
    <dbReference type="NCBI Taxonomy" id="865757"/>
    <lineage>
        <taxon>Bacteria</taxon>
        <taxon>Pseudomonadati</taxon>
        <taxon>Pseudomonadota</taxon>
        <taxon>Gammaproteobacteria</taxon>
        <taxon>Vibrionales</taxon>
        <taxon>Vibrionaceae</taxon>
        <taxon>Photobacterium</taxon>
    </lineage>
</organism>
<dbReference type="PANTHER" id="PTHR37519:SF1">
    <property type="entry name" value="DIHYDROXYBIPHENYL DIOXYGENASE DOMAIN-CONTAINING PROTEIN"/>
    <property type="match status" value="1"/>
</dbReference>
<dbReference type="SUPFAM" id="SSF54593">
    <property type="entry name" value="Glyoxalase/Bleomycin resistance protein/Dihydroxybiphenyl dioxygenase"/>
    <property type="match status" value="1"/>
</dbReference>
<dbReference type="NCBIfam" id="NF008683">
    <property type="entry name" value="PRK11700.1-6"/>
    <property type="match status" value="1"/>
</dbReference>
<reference evidence="1" key="1">
    <citation type="submission" date="2022-07" db="EMBL/GenBank/DDBJ databases">
        <title>Genome sequencing of Photobacterium atrarenae GJH2-4.</title>
        <authorList>
            <person name="Park S.-J."/>
        </authorList>
    </citation>
    <scope>NUCLEOTIDE SEQUENCE</scope>
    <source>
        <strain evidence="1">GJH2-4</strain>
    </source>
</reference>
<dbReference type="EMBL" id="CP101508">
    <property type="protein sequence ID" value="UTV28527.1"/>
    <property type="molecule type" value="Genomic_DNA"/>
</dbReference>
<evidence type="ECO:0000313" key="1">
    <source>
        <dbReference type="EMBL" id="UTV28527.1"/>
    </source>
</evidence>
<dbReference type="Gene3D" id="3.10.180.10">
    <property type="entry name" value="2,3-Dihydroxybiphenyl 1,2-Dioxygenase, domain 1"/>
    <property type="match status" value="1"/>
</dbReference>
<dbReference type="InterPro" id="IPR029068">
    <property type="entry name" value="Glyas_Bleomycin-R_OHBP_Dase"/>
</dbReference>
<dbReference type="PANTHER" id="PTHR37519">
    <property type="match status" value="1"/>
</dbReference>
<gene>
    <name evidence="1" type="ORF">NNL38_04575</name>
</gene>